<keyword evidence="3" id="KW-1185">Reference proteome</keyword>
<dbReference type="RefSeq" id="WP_152771966.1">
    <property type="nucleotide sequence ID" value="NZ_VJZC01000084.1"/>
</dbReference>
<dbReference type="Proteomes" id="UP000400924">
    <property type="component" value="Unassembled WGS sequence"/>
</dbReference>
<protein>
    <recommendedName>
        <fullName evidence="4">Tetratricopeptide repeat protein</fullName>
    </recommendedName>
</protein>
<gene>
    <name evidence="2" type="ORF">FNH08_14955</name>
</gene>
<reference evidence="2 3" key="1">
    <citation type="submission" date="2019-07" db="EMBL/GenBank/DDBJ databases">
        <title>New species of Amycolatopsis and Streptomyces.</title>
        <authorList>
            <person name="Duangmal K."/>
            <person name="Teo W.F.A."/>
            <person name="Lipun K."/>
        </authorList>
    </citation>
    <scope>NUCLEOTIDE SEQUENCE [LARGE SCALE GENOMIC DNA]</scope>
    <source>
        <strain evidence="2 3">NBRC 106415</strain>
    </source>
</reference>
<organism evidence="2 3">
    <name type="scientific">Streptomyces spongiae</name>
    <dbReference type="NCBI Taxonomy" id="565072"/>
    <lineage>
        <taxon>Bacteria</taxon>
        <taxon>Bacillati</taxon>
        <taxon>Actinomycetota</taxon>
        <taxon>Actinomycetes</taxon>
        <taxon>Kitasatosporales</taxon>
        <taxon>Streptomycetaceae</taxon>
        <taxon>Streptomyces</taxon>
    </lineage>
</organism>
<evidence type="ECO:0000313" key="2">
    <source>
        <dbReference type="EMBL" id="MPY58421.1"/>
    </source>
</evidence>
<sequence>MTGSRLYVRAGQAYEEAGLPLDALRCYRAAGAHRQAADLLVGMGDHEGAVGEYEQAGVLEIAGWIAVHHLASPAKARGMVAHLEAAAEQDPLGDGHVSPFTLPHRPAPRRDDSPSSLRALTLRYRLVVARCDLAEGGSTRAILPLLAEVSAVLSEPEAAYDRFAEEWAVAVAECAGRHDQVALLFAASVRGYRLGAAQRWQEWARRVQGTELSIPSTHALGTLGSVLEGVPLSAQGRFQRPEHSG</sequence>
<evidence type="ECO:0008006" key="4">
    <source>
        <dbReference type="Google" id="ProtNLM"/>
    </source>
</evidence>
<comment type="caution">
    <text evidence="2">The sequence shown here is derived from an EMBL/GenBank/DDBJ whole genome shotgun (WGS) entry which is preliminary data.</text>
</comment>
<feature type="region of interest" description="Disordered" evidence="1">
    <location>
        <begin position="90"/>
        <end position="114"/>
    </location>
</feature>
<dbReference type="OrthoDB" id="5180161at2"/>
<accession>A0A5N8XG25</accession>
<name>A0A5N8XG25_9ACTN</name>
<evidence type="ECO:0000313" key="3">
    <source>
        <dbReference type="Proteomes" id="UP000400924"/>
    </source>
</evidence>
<evidence type="ECO:0000256" key="1">
    <source>
        <dbReference type="SAM" id="MobiDB-lite"/>
    </source>
</evidence>
<dbReference type="AlphaFoldDB" id="A0A5N8XG25"/>
<proteinExistence type="predicted"/>
<dbReference type="EMBL" id="VJZC01000084">
    <property type="protein sequence ID" value="MPY58421.1"/>
    <property type="molecule type" value="Genomic_DNA"/>
</dbReference>